<comment type="caution">
    <text evidence="1">The sequence shown here is derived from an EMBL/GenBank/DDBJ whole genome shotgun (WGS) entry which is preliminary data.</text>
</comment>
<gene>
    <name evidence="1" type="ORF">FJA49_17640</name>
</gene>
<dbReference type="RefSeq" id="WP_140002750.1">
    <property type="nucleotide sequence ID" value="NZ_VFJE01000056.1"/>
</dbReference>
<evidence type="ECO:0000313" key="2">
    <source>
        <dbReference type="Proteomes" id="UP000319175"/>
    </source>
</evidence>
<sequence length="92" mass="10797">MDSTKQELIDFLEQHVLYPAENNPEADLTIKRKIRATRMRLNNLKDAGKVEEFFWNAMATDNGIDTYTRISRIGAPTFEDVRFEFKRLCGRK</sequence>
<dbReference type="AlphaFoldDB" id="A0A501PZJ7"/>
<keyword evidence="2" id="KW-1185">Reference proteome</keyword>
<reference evidence="1 2" key="2">
    <citation type="submission" date="2019-06" db="EMBL/GenBank/DDBJ databases">
        <authorList>
            <person name="Seo Y."/>
        </authorList>
    </citation>
    <scope>NUCLEOTIDE SEQUENCE [LARGE SCALE GENOMIC DNA]</scope>
    <source>
        <strain evidence="1 2">MaA-Y11</strain>
    </source>
</reference>
<protein>
    <submittedName>
        <fullName evidence="1">Uncharacterized protein</fullName>
    </submittedName>
</protein>
<accession>A0A501PZJ7</accession>
<evidence type="ECO:0000313" key="1">
    <source>
        <dbReference type="EMBL" id="TPD66000.1"/>
    </source>
</evidence>
<dbReference type="OrthoDB" id="1363744at2"/>
<name>A0A501PZJ7_9FLAO</name>
<dbReference type="Proteomes" id="UP000319175">
    <property type="component" value="Unassembled WGS sequence"/>
</dbReference>
<proteinExistence type="predicted"/>
<dbReference type="EMBL" id="VFJE01000056">
    <property type="protein sequence ID" value="TPD66000.1"/>
    <property type="molecule type" value="Genomic_DNA"/>
</dbReference>
<organism evidence="1 2">
    <name type="scientific">Flavobacterium microcysteis</name>
    <dbReference type="NCBI Taxonomy" id="2596891"/>
    <lineage>
        <taxon>Bacteria</taxon>
        <taxon>Pseudomonadati</taxon>
        <taxon>Bacteroidota</taxon>
        <taxon>Flavobacteriia</taxon>
        <taxon>Flavobacteriales</taxon>
        <taxon>Flavobacteriaceae</taxon>
        <taxon>Flavobacterium</taxon>
    </lineage>
</organism>
<reference evidence="1 2" key="1">
    <citation type="submission" date="2019-06" db="EMBL/GenBank/DDBJ databases">
        <title>Flavobacterium sp. MaA-Y11 from geoumgang.</title>
        <authorList>
            <person name="Jeong S."/>
        </authorList>
    </citation>
    <scope>NUCLEOTIDE SEQUENCE [LARGE SCALE GENOMIC DNA]</scope>
    <source>
        <strain evidence="1 2">MaA-Y11</strain>
    </source>
</reference>